<dbReference type="CDD" id="cd17929">
    <property type="entry name" value="DEXHc_priA"/>
    <property type="match status" value="1"/>
</dbReference>
<dbReference type="SMART" id="SM00490">
    <property type="entry name" value="HELICc"/>
    <property type="match status" value="1"/>
</dbReference>
<dbReference type="InterPro" id="IPR005259">
    <property type="entry name" value="PriA"/>
</dbReference>
<dbReference type="InterPro" id="IPR041236">
    <property type="entry name" value="PriA_C"/>
</dbReference>
<name>A0A4Q7PPE6_9FIRM</name>
<sequence length="739" mass="81772">MPEFANVIVDISHERLDRTFQYRIPERLKDRLQPGSRVRIPFGGGNRMIEGYVTELTDRAEYEPGRMKEIGEIAGGGLAVESELIALAGWIKEHYGSTMIQALKTVMPVKDRVKEKEERWVRLCLNQEELGAARSLCIKKHQTARLRLLEALKENPRLPWAEVAGRLKLTMAALRPMEEAGQIRIEGRQSYRNPAAGTGLETPPVRLNEAQQFIVNQLTGEIGRKDRRPALIFGVTGSGKTEVYMELISRTISAGRQAIVLIPEIALTFQTVQRFCGRFGDRVSFVNSRMSAGERYDQFERARKGELDVMVGPRSALFTPFGRLGLIIIDEEHEHTYKSENMPRYHARETAIARAELCGGLVVLGSATPSVESYYQALAGRFRLFRLKKRASADSVLPQVSVVDLRKELEAGNQSVFSRELRKKMESCLGNGQQMMLFLNRRGYAGFVSCRSCGKPMKCPHCDVSLTAHRNGRLVCHYCGYSVPLPKACPSCGSPYIAGFGLGTQKVEALVGREFPGARVLRMDYDTTAGKGGHQAILEAFGRGEADILIGTQMIVKGHDFPGVTLVGILAADLSLHAGDYRSSEVTFQLLTQAAGRAGRRGIPGEVVIQTYMPEHYAVQAAAAQDYEEFYHREILYRNLLKYPPAGCLMALQISSASEEAAEEAARGLANAISDSCGTEGQVTGPADAPVLKVRDIYRKLVYAKAAKYSTLIAAKDRAEAYMKDFPGASKVQLQFDFS</sequence>
<comment type="function">
    <text evidence="12">Initiates the restart of stalled replication forks, which reloads the replicative helicase on sites other than the origin of replication. Recognizes and binds to abandoned replication forks and remodels them to uncover a helicase loading site. Promotes assembly of the primosome at these replication forks.</text>
</comment>
<dbReference type="EMBL" id="SGXF01000001">
    <property type="protein sequence ID" value="RZT02156.1"/>
    <property type="molecule type" value="Genomic_DNA"/>
</dbReference>
<evidence type="ECO:0000256" key="5">
    <source>
        <dbReference type="ARBA" id="ARBA00022801"/>
    </source>
</evidence>
<feature type="binding site" evidence="12">
    <location>
        <position position="489"/>
    </location>
    <ligand>
        <name>Zn(2+)</name>
        <dbReference type="ChEBI" id="CHEBI:29105"/>
        <label>1</label>
    </ligand>
</feature>
<dbReference type="Pfam" id="PF00270">
    <property type="entry name" value="DEAD"/>
    <property type="match status" value="1"/>
</dbReference>
<dbReference type="GO" id="GO:1990077">
    <property type="term" value="C:primosome complex"/>
    <property type="evidence" value="ECO:0007669"/>
    <property type="project" value="UniProtKB-UniRule"/>
</dbReference>
<dbReference type="Pfam" id="PF18074">
    <property type="entry name" value="PriA_C"/>
    <property type="match status" value="1"/>
</dbReference>
<comment type="subunit">
    <text evidence="12">Component of the replication restart primosome.</text>
</comment>
<keyword evidence="6 12" id="KW-0347">Helicase</keyword>
<evidence type="ECO:0000256" key="9">
    <source>
        <dbReference type="ARBA" id="ARBA00023125"/>
    </source>
</evidence>
<evidence type="ECO:0000256" key="10">
    <source>
        <dbReference type="ARBA" id="ARBA00023235"/>
    </source>
</evidence>
<dbReference type="OrthoDB" id="9759544at2"/>
<dbReference type="Pfam" id="PF17764">
    <property type="entry name" value="PriA_3primeBD"/>
    <property type="match status" value="1"/>
</dbReference>
<comment type="caution">
    <text evidence="15">The sequence shown here is derived from an EMBL/GenBank/DDBJ whole genome shotgun (WGS) entry which is preliminary data.</text>
</comment>
<evidence type="ECO:0000256" key="1">
    <source>
        <dbReference type="ARBA" id="ARBA00022515"/>
    </source>
</evidence>
<evidence type="ECO:0000256" key="3">
    <source>
        <dbReference type="ARBA" id="ARBA00022723"/>
    </source>
</evidence>
<dbReference type="GO" id="GO:0006270">
    <property type="term" value="P:DNA replication initiation"/>
    <property type="evidence" value="ECO:0007669"/>
    <property type="project" value="TreeGrafter"/>
</dbReference>
<evidence type="ECO:0000256" key="4">
    <source>
        <dbReference type="ARBA" id="ARBA00022741"/>
    </source>
</evidence>
<keyword evidence="4 12" id="KW-0547">Nucleotide-binding</keyword>
<keyword evidence="5 12" id="KW-0378">Hydrolase</keyword>
<evidence type="ECO:0000256" key="12">
    <source>
        <dbReference type="HAMAP-Rule" id="MF_00983"/>
    </source>
</evidence>
<comment type="cofactor">
    <cofactor evidence="12">
        <name>Zn(2+)</name>
        <dbReference type="ChEBI" id="CHEBI:29105"/>
    </cofactor>
    <text evidence="12">Binds 2 zinc ions per subunit.</text>
</comment>
<dbReference type="Proteomes" id="UP000292927">
    <property type="component" value="Unassembled WGS sequence"/>
</dbReference>
<dbReference type="EC" id="5.6.2.4" evidence="12"/>
<evidence type="ECO:0000256" key="6">
    <source>
        <dbReference type="ARBA" id="ARBA00022806"/>
    </source>
</evidence>
<dbReference type="CDD" id="cd18804">
    <property type="entry name" value="SF2_C_priA"/>
    <property type="match status" value="1"/>
</dbReference>
<feature type="domain" description="Helicase C-terminal" evidence="14">
    <location>
        <begin position="484"/>
        <end position="637"/>
    </location>
</feature>
<dbReference type="GO" id="GO:0006302">
    <property type="term" value="P:double-strand break repair"/>
    <property type="evidence" value="ECO:0007669"/>
    <property type="project" value="InterPro"/>
</dbReference>
<evidence type="ECO:0000259" key="13">
    <source>
        <dbReference type="PROSITE" id="PS51192"/>
    </source>
</evidence>
<dbReference type="GO" id="GO:0043138">
    <property type="term" value="F:3'-5' DNA helicase activity"/>
    <property type="evidence" value="ECO:0007669"/>
    <property type="project" value="UniProtKB-EC"/>
</dbReference>
<accession>A0A4Q7PPE6</accession>
<dbReference type="PROSITE" id="PS51194">
    <property type="entry name" value="HELICASE_CTER"/>
    <property type="match status" value="1"/>
</dbReference>
<dbReference type="GO" id="GO:0005524">
    <property type="term" value="F:ATP binding"/>
    <property type="evidence" value="ECO:0007669"/>
    <property type="project" value="UniProtKB-UniRule"/>
</dbReference>
<dbReference type="GO" id="GO:0016887">
    <property type="term" value="F:ATP hydrolysis activity"/>
    <property type="evidence" value="ECO:0007669"/>
    <property type="project" value="RHEA"/>
</dbReference>
<dbReference type="Gene3D" id="3.40.1440.60">
    <property type="entry name" value="PriA, 3(prime) DNA-binding domain"/>
    <property type="match status" value="1"/>
</dbReference>
<feature type="binding site" evidence="12">
    <location>
        <position position="462"/>
    </location>
    <ligand>
        <name>Zn(2+)</name>
        <dbReference type="ChEBI" id="CHEBI:29105"/>
        <label>2</label>
    </ligand>
</feature>
<dbReference type="FunFam" id="3.40.50.300:FF:000489">
    <property type="entry name" value="Primosome assembly protein PriA"/>
    <property type="match status" value="1"/>
</dbReference>
<dbReference type="PANTHER" id="PTHR30580">
    <property type="entry name" value="PRIMOSOMAL PROTEIN N"/>
    <property type="match status" value="1"/>
</dbReference>
<evidence type="ECO:0000256" key="7">
    <source>
        <dbReference type="ARBA" id="ARBA00022833"/>
    </source>
</evidence>
<evidence type="ECO:0000256" key="2">
    <source>
        <dbReference type="ARBA" id="ARBA00022705"/>
    </source>
</evidence>
<keyword evidence="9 12" id="KW-0238">DNA-binding</keyword>
<comment type="similarity">
    <text evidence="12">Belongs to the helicase family. PriA subfamily.</text>
</comment>
<keyword evidence="2 12" id="KW-0235">DNA replication</keyword>
<dbReference type="Pfam" id="PF00271">
    <property type="entry name" value="Helicase_C"/>
    <property type="match status" value="1"/>
</dbReference>
<keyword evidence="10 12" id="KW-0413">Isomerase</keyword>
<organism evidence="15 16">
    <name type="scientific">Cuneatibacter caecimuris</name>
    <dbReference type="NCBI Taxonomy" id="1796618"/>
    <lineage>
        <taxon>Bacteria</taxon>
        <taxon>Bacillati</taxon>
        <taxon>Bacillota</taxon>
        <taxon>Clostridia</taxon>
        <taxon>Lachnospirales</taxon>
        <taxon>Lachnospiraceae</taxon>
        <taxon>Cuneatibacter</taxon>
    </lineage>
</organism>
<evidence type="ECO:0000313" key="16">
    <source>
        <dbReference type="Proteomes" id="UP000292927"/>
    </source>
</evidence>
<dbReference type="Pfam" id="PF18319">
    <property type="entry name" value="Zn_ribbon_PriA"/>
    <property type="match status" value="1"/>
</dbReference>
<feature type="binding site" evidence="12">
    <location>
        <position position="459"/>
    </location>
    <ligand>
        <name>Zn(2+)</name>
        <dbReference type="ChEBI" id="CHEBI:29105"/>
        <label>2</label>
    </ligand>
</feature>
<proteinExistence type="inferred from homology"/>
<protein>
    <recommendedName>
        <fullName evidence="12">Replication restart protein PriA</fullName>
    </recommendedName>
    <alternativeName>
        <fullName evidence="12">ATP-dependent DNA helicase PriA</fullName>
        <ecNumber evidence="12">5.6.2.4</ecNumber>
    </alternativeName>
    <alternativeName>
        <fullName evidence="12">DNA 3'-5' helicase PriA</fullName>
    </alternativeName>
</protein>
<dbReference type="SUPFAM" id="SSF52540">
    <property type="entry name" value="P-loop containing nucleoside triphosphate hydrolases"/>
    <property type="match status" value="1"/>
</dbReference>
<keyword evidence="16" id="KW-1185">Reference proteome</keyword>
<dbReference type="InterPro" id="IPR001650">
    <property type="entry name" value="Helicase_C-like"/>
</dbReference>
<dbReference type="InterPro" id="IPR041222">
    <property type="entry name" value="PriA_3primeBD"/>
</dbReference>
<dbReference type="GO" id="GO:0006310">
    <property type="term" value="P:DNA recombination"/>
    <property type="evidence" value="ECO:0007669"/>
    <property type="project" value="InterPro"/>
</dbReference>
<dbReference type="PANTHER" id="PTHR30580:SF0">
    <property type="entry name" value="PRIMOSOMAL PROTEIN N"/>
    <property type="match status" value="1"/>
</dbReference>
<evidence type="ECO:0000259" key="14">
    <source>
        <dbReference type="PROSITE" id="PS51194"/>
    </source>
</evidence>
<dbReference type="PROSITE" id="PS51192">
    <property type="entry name" value="HELICASE_ATP_BIND_1"/>
    <property type="match status" value="1"/>
</dbReference>
<feature type="binding site" evidence="12">
    <location>
        <position position="492"/>
    </location>
    <ligand>
        <name>Zn(2+)</name>
        <dbReference type="ChEBI" id="CHEBI:29105"/>
        <label>1</label>
    </ligand>
</feature>
<evidence type="ECO:0000256" key="8">
    <source>
        <dbReference type="ARBA" id="ARBA00022840"/>
    </source>
</evidence>
<gene>
    <name evidence="12" type="primary">priA</name>
    <name evidence="15" type="ORF">EV209_0264</name>
</gene>
<keyword evidence="8 12" id="KW-0067">ATP-binding</keyword>
<dbReference type="AlphaFoldDB" id="A0A4Q7PPE6"/>
<dbReference type="InterPro" id="IPR011545">
    <property type="entry name" value="DEAD/DEAH_box_helicase_dom"/>
</dbReference>
<feature type="domain" description="Helicase ATP-binding" evidence="13">
    <location>
        <begin position="221"/>
        <end position="387"/>
    </location>
</feature>
<comment type="catalytic activity">
    <reaction evidence="11 12">
        <text>ATP + H2O = ADP + phosphate + H(+)</text>
        <dbReference type="Rhea" id="RHEA:13065"/>
        <dbReference type="ChEBI" id="CHEBI:15377"/>
        <dbReference type="ChEBI" id="CHEBI:15378"/>
        <dbReference type="ChEBI" id="CHEBI:30616"/>
        <dbReference type="ChEBI" id="CHEBI:43474"/>
        <dbReference type="ChEBI" id="CHEBI:456216"/>
        <dbReference type="EC" id="5.6.2.4"/>
    </reaction>
</comment>
<keyword evidence="7 12" id="KW-0862">Zinc</keyword>
<evidence type="ECO:0000313" key="15">
    <source>
        <dbReference type="EMBL" id="RZT02156.1"/>
    </source>
</evidence>
<dbReference type="InterPro" id="IPR042115">
    <property type="entry name" value="PriA_3primeBD_sf"/>
</dbReference>
<dbReference type="InterPro" id="IPR027417">
    <property type="entry name" value="P-loop_NTPase"/>
</dbReference>
<keyword evidence="3 12" id="KW-0479">Metal-binding</keyword>
<dbReference type="SMART" id="SM00487">
    <property type="entry name" value="DEXDc"/>
    <property type="match status" value="1"/>
</dbReference>
<comment type="catalytic activity">
    <reaction evidence="12">
        <text>Couples ATP hydrolysis with the unwinding of duplex DNA by translocating in the 3'-5' direction.</text>
        <dbReference type="EC" id="5.6.2.4"/>
    </reaction>
</comment>
<feature type="binding site" evidence="12">
    <location>
        <position position="476"/>
    </location>
    <ligand>
        <name>Zn(2+)</name>
        <dbReference type="ChEBI" id="CHEBI:29105"/>
        <label>2</label>
    </ligand>
</feature>
<dbReference type="GO" id="GO:0006269">
    <property type="term" value="P:DNA replication, synthesis of primer"/>
    <property type="evidence" value="ECO:0007669"/>
    <property type="project" value="UniProtKB-KW"/>
</dbReference>
<dbReference type="Gene3D" id="3.40.50.300">
    <property type="entry name" value="P-loop containing nucleotide triphosphate hydrolases"/>
    <property type="match status" value="2"/>
</dbReference>
<feature type="binding site" evidence="12">
    <location>
        <position position="453"/>
    </location>
    <ligand>
        <name>Zn(2+)</name>
        <dbReference type="ChEBI" id="CHEBI:29105"/>
        <label>1</label>
    </ligand>
</feature>
<dbReference type="HAMAP" id="MF_00983">
    <property type="entry name" value="PriA"/>
    <property type="match status" value="1"/>
</dbReference>
<dbReference type="InterPro" id="IPR014001">
    <property type="entry name" value="Helicase_ATP-bd"/>
</dbReference>
<dbReference type="GO" id="GO:0008270">
    <property type="term" value="F:zinc ion binding"/>
    <property type="evidence" value="ECO:0007669"/>
    <property type="project" value="UniProtKB-UniRule"/>
</dbReference>
<dbReference type="NCBIfam" id="TIGR00595">
    <property type="entry name" value="priA"/>
    <property type="match status" value="1"/>
</dbReference>
<reference evidence="15 16" key="1">
    <citation type="submission" date="2019-02" db="EMBL/GenBank/DDBJ databases">
        <title>Genomic Encyclopedia of Type Strains, Phase IV (KMG-IV): sequencing the most valuable type-strain genomes for metagenomic binning, comparative biology and taxonomic classification.</title>
        <authorList>
            <person name="Goeker M."/>
        </authorList>
    </citation>
    <scope>NUCLEOTIDE SEQUENCE [LARGE SCALE GENOMIC DNA]</scope>
    <source>
        <strain evidence="15 16">DSM 29486</strain>
    </source>
</reference>
<dbReference type="GO" id="GO:0003677">
    <property type="term" value="F:DNA binding"/>
    <property type="evidence" value="ECO:0007669"/>
    <property type="project" value="UniProtKB-UniRule"/>
</dbReference>
<evidence type="ECO:0000256" key="11">
    <source>
        <dbReference type="ARBA" id="ARBA00048988"/>
    </source>
</evidence>
<feature type="binding site" evidence="12">
    <location>
        <position position="479"/>
    </location>
    <ligand>
        <name>Zn(2+)</name>
        <dbReference type="ChEBI" id="CHEBI:29105"/>
        <label>2</label>
    </ligand>
</feature>
<feature type="binding site" evidence="12">
    <location>
        <position position="450"/>
    </location>
    <ligand>
        <name>Zn(2+)</name>
        <dbReference type="ChEBI" id="CHEBI:29105"/>
        <label>1</label>
    </ligand>
</feature>
<keyword evidence="1 12" id="KW-0639">Primosome</keyword>
<dbReference type="InterPro" id="IPR040498">
    <property type="entry name" value="PriA_CRR"/>
</dbReference>